<sequence length="470" mass="51955">MTAPRLEPHLVMADEGGNIYDDPDLLMVCRRGGQWGLPRPDELMPLPEESELFLLPGRRAVGLNPESGETEVLDQLAVAAFAAPAHTLSAHPAYESDANAPLLPLFAYGAVGFARGRFYVCARKVDQDPRQQFRRIPRGRIEQNVRRLLREHPDNRLIRHILNNCVLRYDCPAARNFALGRYEAPLPTSRACNARCVGCISAQDKDSPVAVTPQCRLAFTPEAAEIVEVMRLHQSREGATPIYSFGQGCEGDPLTNADLLVESVRLFRAGGGRGTVNCNTNASSPEAVARLAEAGLTSLRVSCNSARADLYRRYYRPANYSFADVRAAIREARQRGVFVSLNLLFFPGVTDTEEELEALARLVGENGVSMIQWRNLNIDPEWYFRLMGGDPDQGRALSMAPSMGLGVFMKRLKKLCPWLRYGYFNPYLGDAAEITAPLPGAWHMPEPDAKGGPDALLAQNERDEQDGDGE</sequence>
<dbReference type="InterPro" id="IPR034457">
    <property type="entry name" value="Organic_radical-activating"/>
</dbReference>
<dbReference type="InterPro" id="IPR007197">
    <property type="entry name" value="rSAM"/>
</dbReference>
<proteinExistence type="predicted"/>
<dbReference type="InterPro" id="IPR006638">
    <property type="entry name" value="Elp3/MiaA/NifB-like_rSAM"/>
</dbReference>
<keyword evidence="10" id="KW-1185">Reference proteome</keyword>
<keyword evidence="5" id="KW-0408">Iron</keyword>
<keyword evidence="6" id="KW-0411">Iron-sulfur</keyword>
<dbReference type="RefSeq" id="WP_154511746.1">
    <property type="nucleotide sequence ID" value="NZ_JAXELC010000037.1"/>
</dbReference>
<evidence type="ECO:0000256" key="6">
    <source>
        <dbReference type="ARBA" id="ARBA00023014"/>
    </source>
</evidence>
<dbReference type="GO" id="GO:0003824">
    <property type="term" value="F:catalytic activity"/>
    <property type="evidence" value="ECO:0007669"/>
    <property type="project" value="InterPro"/>
</dbReference>
<keyword evidence="4" id="KW-0479">Metal-binding</keyword>
<dbReference type="PANTHER" id="PTHR30352">
    <property type="entry name" value="PYRUVATE FORMATE-LYASE-ACTIVATING ENZYME"/>
    <property type="match status" value="1"/>
</dbReference>
<evidence type="ECO:0000259" key="8">
    <source>
        <dbReference type="PROSITE" id="PS51918"/>
    </source>
</evidence>
<organism evidence="9 10">
    <name type="scientific">Desulfovibrio porci</name>
    <dbReference type="NCBI Taxonomy" id="2605782"/>
    <lineage>
        <taxon>Bacteria</taxon>
        <taxon>Pseudomonadati</taxon>
        <taxon>Thermodesulfobacteriota</taxon>
        <taxon>Desulfovibrionia</taxon>
        <taxon>Desulfovibrionales</taxon>
        <taxon>Desulfovibrionaceae</taxon>
        <taxon>Desulfovibrio</taxon>
    </lineage>
</organism>
<dbReference type="AlphaFoldDB" id="A0A6L5XM99"/>
<comment type="cofactor">
    <cofactor evidence="1">
        <name>[4Fe-4S] cluster</name>
        <dbReference type="ChEBI" id="CHEBI:49883"/>
    </cofactor>
</comment>
<dbReference type="InterPro" id="IPR058240">
    <property type="entry name" value="rSAM_sf"/>
</dbReference>
<accession>A0A6L5XM99</accession>
<evidence type="ECO:0000256" key="3">
    <source>
        <dbReference type="ARBA" id="ARBA00022691"/>
    </source>
</evidence>
<comment type="caution">
    <text evidence="9">The sequence shown here is derived from an EMBL/GenBank/DDBJ whole genome shotgun (WGS) entry which is preliminary data.</text>
</comment>
<dbReference type="SMART" id="SM00729">
    <property type="entry name" value="Elp3"/>
    <property type="match status" value="1"/>
</dbReference>
<dbReference type="EMBL" id="VUMH01000010">
    <property type="protein sequence ID" value="MSS28390.1"/>
    <property type="molecule type" value="Genomic_DNA"/>
</dbReference>
<evidence type="ECO:0000256" key="5">
    <source>
        <dbReference type="ARBA" id="ARBA00023004"/>
    </source>
</evidence>
<dbReference type="PROSITE" id="PS51918">
    <property type="entry name" value="RADICAL_SAM"/>
    <property type="match status" value="1"/>
</dbReference>
<evidence type="ECO:0000256" key="1">
    <source>
        <dbReference type="ARBA" id="ARBA00001966"/>
    </source>
</evidence>
<dbReference type="PANTHER" id="PTHR30352:SF5">
    <property type="entry name" value="PYRUVATE FORMATE-LYASE 1-ACTIVATING ENZYME"/>
    <property type="match status" value="1"/>
</dbReference>
<evidence type="ECO:0000313" key="9">
    <source>
        <dbReference type="EMBL" id="MSS28390.1"/>
    </source>
</evidence>
<dbReference type="SFLD" id="SFLDG01109">
    <property type="entry name" value="Uncharacterised_Radical_SAM_Su"/>
    <property type="match status" value="1"/>
</dbReference>
<dbReference type="Pfam" id="PF04055">
    <property type="entry name" value="Radical_SAM"/>
    <property type="match status" value="1"/>
</dbReference>
<evidence type="ECO:0000256" key="7">
    <source>
        <dbReference type="SAM" id="MobiDB-lite"/>
    </source>
</evidence>
<dbReference type="SUPFAM" id="SSF102114">
    <property type="entry name" value="Radical SAM enzymes"/>
    <property type="match status" value="1"/>
</dbReference>
<evidence type="ECO:0000256" key="2">
    <source>
        <dbReference type="ARBA" id="ARBA00022485"/>
    </source>
</evidence>
<dbReference type="InterPro" id="IPR013785">
    <property type="entry name" value="Aldolase_TIM"/>
</dbReference>
<feature type="domain" description="Radical SAM core" evidence="8">
    <location>
        <begin position="178"/>
        <end position="420"/>
    </location>
</feature>
<evidence type="ECO:0000256" key="4">
    <source>
        <dbReference type="ARBA" id="ARBA00022723"/>
    </source>
</evidence>
<dbReference type="GO" id="GO:0051539">
    <property type="term" value="F:4 iron, 4 sulfur cluster binding"/>
    <property type="evidence" value="ECO:0007669"/>
    <property type="project" value="UniProtKB-KW"/>
</dbReference>
<evidence type="ECO:0000313" key="10">
    <source>
        <dbReference type="Proteomes" id="UP000477488"/>
    </source>
</evidence>
<keyword evidence="3" id="KW-0949">S-adenosyl-L-methionine</keyword>
<feature type="region of interest" description="Disordered" evidence="7">
    <location>
        <begin position="443"/>
        <end position="470"/>
    </location>
</feature>
<dbReference type="SFLD" id="SFLDS00029">
    <property type="entry name" value="Radical_SAM"/>
    <property type="match status" value="1"/>
</dbReference>
<dbReference type="CDD" id="cd01335">
    <property type="entry name" value="Radical_SAM"/>
    <property type="match status" value="1"/>
</dbReference>
<name>A0A6L5XM99_9BACT</name>
<dbReference type="Proteomes" id="UP000477488">
    <property type="component" value="Unassembled WGS sequence"/>
</dbReference>
<keyword evidence="2" id="KW-0004">4Fe-4S</keyword>
<dbReference type="Gene3D" id="3.20.20.70">
    <property type="entry name" value="Aldolase class I"/>
    <property type="match status" value="1"/>
</dbReference>
<protein>
    <submittedName>
        <fullName evidence="9">Radical SAM protein</fullName>
    </submittedName>
</protein>
<reference evidence="9 10" key="1">
    <citation type="submission" date="2019-09" db="EMBL/GenBank/DDBJ databases">
        <title>In-depth cultivation of the pig gut microbiome towards novel bacterial diversity and tailored functional studies.</title>
        <authorList>
            <person name="Wylensek D."/>
            <person name="Hitch T.C.A."/>
            <person name="Clavel T."/>
        </authorList>
    </citation>
    <scope>NUCLEOTIDE SEQUENCE [LARGE SCALE GENOMIC DNA]</scope>
    <source>
        <strain evidence="9 10">PG-178-WT-4</strain>
    </source>
</reference>
<dbReference type="GO" id="GO:0046872">
    <property type="term" value="F:metal ion binding"/>
    <property type="evidence" value="ECO:0007669"/>
    <property type="project" value="UniProtKB-KW"/>
</dbReference>
<gene>
    <name evidence="9" type="ORF">FYJ44_10170</name>
</gene>